<dbReference type="CDD" id="cd13244">
    <property type="entry name" value="PH_PLEKHG5_G6"/>
    <property type="match status" value="1"/>
</dbReference>
<dbReference type="PANTHER" id="PTHR13217:SF11">
    <property type="entry name" value="PLECKSTRIN HOMOLOGY DOMAIN-CONTAINING FAMILY G MEMBER 5"/>
    <property type="match status" value="1"/>
</dbReference>
<evidence type="ECO:0000313" key="7">
    <source>
        <dbReference type="WBParaSite" id="DME_0000256401-mRNA-1"/>
    </source>
</evidence>
<name>A0A0N4U6K8_DRAME</name>
<dbReference type="GO" id="GO:0030139">
    <property type="term" value="C:endocytic vesicle"/>
    <property type="evidence" value="ECO:0007669"/>
    <property type="project" value="TreeGrafter"/>
</dbReference>
<gene>
    <name evidence="4" type="ORF">DME_LOCUS6924</name>
</gene>
<feature type="region of interest" description="Disordered" evidence="2">
    <location>
        <begin position="233"/>
        <end position="252"/>
    </location>
</feature>
<keyword evidence="1" id="KW-0175">Coiled coil</keyword>
<dbReference type="InterPro" id="IPR001849">
    <property type="entry name" value="PH_domain"/>
</dbReference>
<dbReference type="OrthoDB" id="660555at2759"/>
<sequence length="252" mass="28954">MISKIEHATRKIEEMLNNNDLQNKLQELSRNIESYDAIDSEEFEKIFPIKCSIRLADPMPYIMGPPQFRRVYLRGDVKLKESKQGAKVEAHCILFTDLFLICKSTGRRTDRLRILKPPIHIAKICLQQFIDYSGFILSPINDFGLPIALYYLYTSTAEETKKWMEMTNMALHDFYRLKPLCPQQYLAGFSLGLSNSFSEPEAAFPLDFDRPSSNIIPSKQNFCDGPTPDVIHRKSSSMDSQTIAEHSQMTSK</sequence>
<reference evidence="7" key="1">
    <citation type="submission" date="2017-02" db="UniProtKB">
        <authorList>
            <consortium name="WormBaseParasite"/>
        </authorList>
    </citation>
    <scope>IDENTIFICATION</scope>
</reference>
<evidence type="ECO:0000256" key="2">
    <source>
        <dbReference type="SAM" id="MobiDB-lite"/>
    </source>
</evidence>
<feature type="coiled-coil region" evidence="1">
    <location>
        <begin position="5"/>
        <end position="38"/>
    </location>
</feature>
<dbReference type="InterPro" id="IPR011993">
    <property type="entry name" value="PH-like_dom_sf"/>
</dbReference>
<feature type="domain" description="PH" evidence="3">
    <location>
        <begin position="71"/>
        <end position="174"/>
    </location>
</feature>
<dbReference type="GO" id="GO:0005886">
    <property type="term" value="C:plasma membrane"/>
    <property type="evidence" value="ECO:0007669"/>
    <property type="project" value="TreeGrafter"/>
</dbReference>
<dbReference type="Proteomes" id="UP000038040">
    <property type="component" value="Unplaced"/>
</dbReference>
<accession>A0A0N4U6K8</accession>
<keyword evidence="6" id="KW-1185">Reference proteome</keyword>
<proteinExistence type="predicted"/>
<evidence type="ECO:0000313" key="6">
    <source>
        <dbReference type="Proteomes" id="UP000274756"/>
    </source>
</evidence>
<dbReference type="Proteomes" id="UP000274756">
    <property type="component" value="Unassembled WGS sequence"/>
</dbReference>
<dbReference type="STRING" id="318479.A0A0N4U6K8"/>
<dbReference type="PANTHER" id="PTHR13217">
    <property type="entry name" value="PLECKSTRIN HOMOLOGY DOMAIN-CONTAINING FAMILY G MEMBER 7"/>
    <property type="match status" value="1"/>
</dbReference>
<reference evidence="4 6" key="2">
    <citation type="submission" date="2018-11" db="EMBL/GenBank/DDBJ databases">
        <authorList>
            <consortium name="Pathogen Informatics"/>
        </authorList>
    </citation>
    <scope>NUCLEOTIDE SEQUENCE [LARGE SCALE GENOMIC DNA]</scope>
</reference>
<evidence type="ECO:0000313" key="4">
    <source>
        <dbReference type="EMBL" id="VDN56951.1"/>
    </source>
</evidence>
<dbReference type="EMBL" id="UYYG01001157">
    <property type="protein sequence ID" value="VDN56951.1"/>
    <property type="molecule type" value="Genomic_DNA"/>
</dbReference>
<dbReference type="GO" id="GO:0043542">
    <property type="term" value="P:endothelial cell migration"/>
    <property type="evidence" value="ECO:0007669"/>
    <property type="project" value="TreeGrafter"/>
</dbReference>
<evidence type="ECO:0000313" key="5">
    <source>
        <dbReference type="Proteomes" id="UP000038040"/>
    </source>
</evidence>
<organism evidence="5 7">
    <name type="scientific">Dracunculus medinensis</name>
    <name type="common">Guinea worm</name>
    <dbReference type="NCBI Taxonomy" id="318479"/>
    <lineage>
        <taxon>Eukaryota</taxon>
        <taxon>Metazoa</taxon>
        <taxon>Ecdysozoa</taxon>
        <taxon>Nematoda</taxon>
        <taxon>Chromadorea</taxon>
        <taxon>Rhabditida</taxon>
        <taxon>Spirurina</taxon>
        <taxon>Dracunculoidea</taxon>
        <taxon>Dracunculidae</taxon>
        <taxon>Dracunculus</taxon>
    </lineage>
</organism>
<dbReference type="Gene3D" id="2.30.29.30">
    <property type="entry name" value="Pleckstrin-homology domain (PH domain)/Phosphotyrosine-binding domain (PTB)"/>
    <property type="match status" value="1"/>
</dbReference>
<feature type="compositionally biased region" description="Polar residues" evidence="2">
    <location>
        <begin position="237"/>
        <end position="252"/>
    </location>
</feature>
<dbReference type="AlphaFoldDB" id="A0A0N4U6K8"/>
<dbReference type="SMART" id="SM00233">
    <property type="entry name" value="PH"/>
    <property type="match status" value="1"/>
</dbReference>
<dbReference type="InterPro" id="IPR040181">
    <property type="entry name" value="PKHG5/7"/>
</dbReference>
<dbReference type="GO" id="GO:0007266">
    <property type="term" value="P:Rho protein signal transduction"/>
    <property type="evidence" value="ECO:0007669"/>
    <property type="project" value="TreeGrafter"/>
</dbReference>
<protein>
    <submittedName>
        <fullName evidence="7">PH domain-containing protein</fullName>
    </submittedName>
</protein>
<dbReference type="WBParaSite" id="DME_0000256401-mRNA-1">
    <property type="protein sequence ID" value="DME_0000256401-mRNA-1"/>
    <property type="gene ID" value="DME_0000256401"/>
</dbReference>
<evidence type="ECO:0000256" key="1">
    <source>
        <dbReference type="SAM" id="Coils"/>
    </source>
</evidence>
<evidence type="ECO:0000259" key="3">
    <source>
        <dbReference type="SMART" id="SM00233"/>
    </source>
</evidence>
<dbReference type="SUPFAM" id="SSF50729">
    <property type="entry name" value="PH domain-like"/>
    <property type="match status" value="1"/>
</dbReference>
<dbReference type="GO" id="GO:0030424">
    <property type="term" value="C:axon"/>
    <property type="evidence" value="ECO:0007669"/>
    <property type="project" value="TreeGrafter"/>
</dbReference>